<proteinExistence type="predicted"/>
<feature type="signal peptide" evidence="1">
    <location>
        <begin position="1"/>
        <end position="22"/>
    </location>
</feature>
<gene>
    <name evidence="2" type="ORF">IAB16_05060</name>
</gene>
<dbReference type="Proteomes" id="UP000727857">
    <property type="component" value="Unassembled WGS sequence"/>
</dbReference>
<evidence type="ECO:0000256" key="1">
    <source>
        <dbReference type="SAM" id="SignalP"/>
    </source>
</evidence>
<dbReference type="PROSITE" id="PS51257">
    <property type="entry name" value="PROKAR_LIPOPROTEIN"/>
    <property type="match status" value="1"/>
</dbReference>
<dbReference type="EMBL" id="JADINF010000128">
    <property type="protein sequence ID" value="MBO8424366.1"/>
    <property type="molecule type" value="Genomic_DNA"/>
</dbReference>
<evidence type="ECO:0000313" key="2">
    <source>
        <dbReference type="EMBL" id="MBO8424366.1"/>
    </source>
</evidence>
<organism evidence="2 3">
    <name type="scientific">Candidatus Stercoripulliclostridium pullicola</name>
    <dbReference type="NCBI Taxonomy" id="2840953"/>
    <lineage>
        <taxon>Bacteria</taxon>
        <taxon>Bacillati</taxon>
        <taxon>Bacillota</taxon>
        <taxon>Clostridia</taxon>
        <taxon>Eubacteriales</taxon>
        <taxon>Candidatus Stercoripulliclostridium</taxon>
    </lineage>
</organism>
<protein>
    <recommendedName>
        <fullName evidence="4">Lipoprotein</fullName>
    </recommendedName>
</protein>
<reference evidence="2" key="1">
    <citation type="submission" date="2020-10" db="EMBL/GenBank/DDBJ databases">
        <authorList>
            <person name="Gilroy R."/>
        </authorList>
    </citation>
    <scope>NUCLEOTIDE SEQUENCE</scope>
    <source>
        <strain evidence="2">517</strain>
    </source>
</reference>
<name>A0A940DGN5_9FIRM</name>
<reference evidence="2" key="2">
    <citation type="journal article" date="2021" name="PeerJ">
        <title>Extensive microbial diversity within the chicken gut microbiome revealed by metagenomics and culture.</title>
        <authorList>
            <person name="Gilroy R."/>
            <person name="Ravi A."/>
            <person name="Getino M."/>
            <person name="Pursley I."/>
            <person name="Horton D.L."/>
            <person name="Alikhan N.F."/>
            <person name="Baker D."/>
            <person name="Gharbi K."/>
            <person name="Hall N."/>
            <person name="Watson M."/>
            <person name="Adriaenssens E.M."/>
            <person name="Foster-Nyarko E."/>
            <person name="Jarju S."/>
            <person name="Secka A."/>
            <person name="Antonio M."/>
            <person name="Oren A."/>
            <person name="Chaudhuri R.R."/>
            <person name="La Ragione R."/>
            <person name="Hildebrand F."/>
            <person name="Pallen M.J."/>
        </authorList>
    </citation>
    <scope>NUCLEOTIDE SEQUENCE</scope>
    <source>
        <strain evidence="2">517</strain>
    </source>
</reference>
<comment type="caution">
    <text evidence="2">The sequence shown here is derived from an EMBL/GenBank/DDBJ whole genome shotgun (WGS) entry which is preliminary data.</text>
</comment>
<feature type="chain" id="PRO_5038636368" description="Lipoprotein" evidence="1">
    <location>
        <begin position="23"/>
        <end position="243"/>
    </location>
</feature>
<accession>A0A940DGN5</accession>
<keyword evidence="1" id="KW-0732">Signal</keyword>
<evidence type="ECO:0008006" key="4">
    <source>
        <dbReference type="Google" id="ProtNLM"/>
    </source>
</evidence>
<evidence type="ECO:0000313" key="3">
    <source>
        <dbReference type="Proteomes" id="UP000727857"/>
    </source>
</evidence>
<dbReference type="AlphaFoldDB" id="A0A940DGN5"/>
<sequence length="243" mass="26867">MKKPLAFVVSALIICLTLFTLAACDGTSGRSDTVSLTNFRDHGRQFVFPVEVTKADTGPTDTRHFRSKLSLDEIYESILSGTDYDIEKRDGYLLVTDLSGEFPAYAYIAPYSSEENSFNYLMTNMGYNIADPITDTPYEDALVPLFFIGVPADSVRVETGKEYPLYGTKEEIKDFYISCGYAVTETENAFEITDITGKKYSGGKVSFDDVAESFTITFTESGAIYTLPLPAESDGQNENGEEI</sequence>